<reference evidence="4" key="1">
    <citation type="submission" date="2017-02" db="UniProtKB">
        <authorList>
            <consortium name="WormBaseParasite"/>
        </authorList>
    </citation>
    <scope>IDENTIFICATION</scope>
</reference>
<evidence type="ECO:0000256" key="1">
    <source>
        <dbReference type="SAM" id="SignalP"/>
    </source>
</evidence>
<sequence>MFLNLLLFYIIFIISVSKVDVLLGEKQNETELSEAEVKVLKSIKTKNRFKRPTKKLKFGDKKVKEFNEDQPANRVGDKKKHSIRNFFQRSQKYEGVRIERELKRYSLSNKIWHHVWDKCNRIECYSQNNFAMLYGKFLEEMNLYRKFHGCKPLEVDGRLNRIAMAKAENSAAIGRLTSSIKYDVGENSAICNSLYAPLTVYNWYRESSMHNYKTTAPLPLSQHFSNLIWKSATKVGIGIAKKANLLFIFVEFWPPYKQNFNIEENVLKPRYHCETEVRSDKSRSLKERINIFPKRTENIHFGEERVKTLDKNDLPNKVDRKNRHWVLNPSKPKQKRPKHKEFKVEKYLKKYSFSNRIWHRVWNTCKRIDCYSHNNFQPLYGRFVEEANFYRRVHGSRPLQMDVKLTRLAIERARKSAKLGKLISSPISDIRENSIVCHKLYAPLTIYMWYNEVSKHNYKTFVALPNTMHFSNLIWKNATKVGIGIAKRNSFLYIFVLFWPETNRKFKFRENVLKPRYHWYNYRGLFEM</sequence>
<dbReference type="SMART" id="SM00198">
    <property type="entry name" value="SCP"/>
    <property type="match status" value="1"/>
</dbReference>
<dbReference type="SUPFAM" id="SSF55797">
    <property type="entry name" value="PR-1-like"/>
    <property type="match status" value="2"/>
</dbReference>
<feature type="signal peptide" evidence="1">
    <location>
        <begin position="1"/>
        <end position="21"/>
    </location>
</feature>
<keyword evidence="3" id="KW-1185">Reference proteome</keyword>
<accession>A0A0N5B292</accession>
<dbReference type="InterPro" id="IPR014044">
    <property type="entry name" value="CAP_dom"/>
</dbReference>
<proteinExistence type="predicted"/>
<dbReference type="Proteomes" id="UP000046392">
    <property type="component" value="Unplaced"/>
</dbReference>
<evidence type="ECO:0000313" key="4">
    <source>
        <dbReference type="WBParaSite" id="SPAL_0000019400.1"/>
    </source>
</evidence>
<dbReference type="WBParaSite" id="SPAL_0000019400.1">
    <property type="protein sequence ID" value="SPAL_0000019400.1"/>
    <property type="gene ID" value="SPAL_0000019400"/>
</dbReference>
<name>A0A0N5B292_STREA</name>
<evidence type="ECO:0000259" key="2">
    <source>
        <dbReference type="SMART" id="SM00198"/>
    </source>
</evidence>
<dbReference type="PANTHER" id="PTHR10334">
    <property type="entry name" value="CYSTEINE-RICH SECRETORY PROTEIN-RELATED"/>
    <property type="match status" value="1"/>
</dbReference>
<dbReference type="InterPro" id="IPR001283">
    <property type="entry name" value="CRISP-related"/>
</dbReference>
<protein>
    <submittedName>
        <fullName evidence="4">SCP domain-containing protein</fullName>
    </submittedName>
</protein>
<dbReference type="Pfam" id="PF00188">
    <property type="entry name" value="CAP"/>
    <property type="match status" value="2"/>
</dbReference>
<dbReference type="Gene3D" id="3.40.33.10">
    <property type="entry name" value="CAP"/>
    <property type="match status" value="2"/>
</dbReference>
<organism evidence="3 4">
    <name type="scientific">Strongyloides papillosus</name>
    <name type="common">Intestinal threadworm</name>
    <dbReference type="NCBI Taxonomy" id="174720"/>
    <lineage>
        <taxon>Eukaryota</taxon>
        <taxon>Metazoa</taxon>
        <taxon>Ecdysozoa</taxon>
        <taxon>Nematoda</taxon>
        <taxon>Chromadorea</taxon>
        <taxon>Rhabditida</taxon>
        <taxon>Tylenchina</taxon>
        <taxon>Panagrolaimomorpha</taxon>
        <taxon>Strongyloidoidea</taxon>
        <taxon>Strongyloididae</taxon>
        <taxon>Strongyloides</taxon>
    </lineage>
</organism>
<evidence type="ECO:0000313" key="3">
    <source>
        <dbReference type="Proteomes" id="UP000046392"/>
    </source>
</evidence>
<feature type="chain" id="PRO_5005893884" evidence="1">
    <location>
        <begin position="22"/>
        <end position="528"/>
    </location>
</feature>
<dbReference type="InterPro" id="IPR035940">
    <property type="entry name" value="CAP_sf"/>
</dbReference>
<dbReference type="AlphaFoldDB" id="A0A0N5B292"/>
<feature type="domain" description="SCP" evidence="2">
    <location>
        <begin position="383"/>
        <end position="506"/>
    </location>
</feature>
<keyword evidence="1" id="KW-0732">Signal</keyword>